<evidence type="ECO:0000256" key="1">
    <source>
        <dbReference type="SAM" id="SignalP"/>
    </source>
</evidence>
<reference evidence="2" key="1">
    <citation type="submission" date="2019-01" db="EMBL/GenBank/DDBJ databases">
        <title>Draft genome sequences of three monokaryotic isolates of the white-rot basidiomycete fungus Dichomitus squalens.</title>
        <authorList>
            <consortium name="DOE Joint Genome Institute"/>
            <person name="Lopez S.C."/>
            <person name="Andreopoulos B."/>
            <person name="Pangilinan J."/>
            <person name="Lipzen A."/>
            <person name="Riley R."/>
            <person name="Ahrendt S."/>
            <person name="Ng V."/>
            <person name="Barry K."/>
            <person name="Daum C."/>
            <person name="Grigoriev I.V."/>
            <person name="Hilden K.S."/>
            <person name="Makela M.R."/>
            <person name="de Vries R.P."/>
        </authorList>
    </citation>
    <scope>NUCLEOTIDE SEQUENCE [LARGE SCALE GENOMIC DNA]</scope>
    <source>
        <strain evidence="2">OM18370.1</strain>
    </source>
</reference>
<dbReference type="AlphaFoldDB" id="A0A4Q9MJ80"/>
<sequence length="65" mass="7261">ACYVLAYYIVVALLFPSSRHHEQGPRPRRSPPGACARCSAALFLHAVGRFKTVKARLPFRLEPPL</sequence>
<dbReference type="EMBL" id="ML143438">
    <property type="protein sequence ID" value="TBU26967.1"/>
    <property type="molecule type" value="Genomic_DNA"/>
</dbReference>
<gene>
    <name evidence="2" type="ORF">BD311DRAFT_761354</name>
</gene>
<organism evidence="2">
    <name type="scientific">Dichomitus squalens</name>
    <dbReference type="NCBI Taxonomy" id="114155"/>
    <lineage>
        <taxon>Eukaryota</taxon>
        <taxon>Fungi</taxon>
        <taxon>Dikarya</taxon>
        <taxon>Basidiomycota</taxon>
        <taxon>Agaricomycotina</taxon>
        <taxon>Agaricomycetes</taxon>
        <taxon>Polyporales</taxon>
        <taxon>Polyporaceae</taxon>
        <taxon>Dichomitus</taxon>
    </lineage>
</organism>
<proteinExistence type="predicted"/>
<name>A0A4Q9MJ80_9APHY</name>
<dbReference type="Proteomes" id="UP000292957">
    <property type="component" value="Unassembled WGS sequence"/>
</dbReference>
<keyword evidence="1" id="KW-0732">Signal</keyword>
<feature type="signal peptide" evidence="1">
    <location>
        <begin position="1"/>
        <end position="20"/>
    </location>
</feature>
<evidence type="ECO:0000313" key="2">
    <source>
        <dbReference type="EMBL" id="TBU26967.1"/>
    </source>
</evidence>
<protein>
    <submittedName>
        <fullName evidence="2">Uncharacterized protein</fullName>
    </submittedName>
</protein>
<feature type="non-terminal residue" evidence="2">
    <location>
        <position position="1"/>
    </location>
</feature>
<accession>A0A4Q9MJ80</accession>
<feature type="chain" id="PRO_5020535885" evidence="1">
    <location>
        <begin position="21"/>
        <end position="65"/>
    </location>
</feature>